<keyword evidence="4" id="KW-0804">Transcription</keyword>
<evidence type="ECO:0000256" key="4">
    <source>
        <dbReference type="ARBA" id="ARBA00023163"/>
    </source>
</evidence>
<keyword evidence="7" id="KW-1185">Reference proteome</keyword>
<feature type="domain" description="HTH lysR-type" evidence="5">
    <location>
        <begin position="2"/>
        <end position="59"/>
    </location>
</feature>
<name>A0A841SXV0_9BACL</name>
<gene>
    <name evidence="6" type="ORF">H7B67_16645</name>
</gene>
<organism evidence="6 7">
    <name type="scientific">Cohnella thailandensis</name>
    <dbReference type="NCBI Taxonomy" id="557557"/>
    <lineage>
        <taxon>Bacteria</taxon>
        <taxon>Bacillati</taxon>
        <taxon>Bacillota</taxon>
        <taxon>Bacilli</taxon>
        <taxon>Bacillales</taxon>
        <taxon>Paenibacillaceae</taxon>
        <taxon>Cohnella</taxon>
    </lineage>
</organism>
<dbReference type="GO" id="GO:0003700">
    <property type="term" value="F:DNA-binding transcription factor activity"/>
    <property type="evidence" value="ECO:0007669"/>
    <property type="project" value="InterPro"/>
</dbReference>
<dbReference type="InterPro" id="IPR005119">
    <property type="entry name" value="LysR_subst-bd"/>
</dbReference>
<dbReference type="RefSeq" id="WP_185120985.1">
    <property type="nucleotide sequence ID" value="NZ_JACJVQ010000014.1"/>
</dbReference>
<dbReference type="CDD" id="cd05466">
    <property type="entry name" value="PBP2_LTTR_substrate"/>
    <property type="match status" value="1"/>
</dbReference>
<comment type="caution">
    <text evidence="6">The sequence shown here is derived from an EMBL/GenBank/DDBJ whole genome shotgun (WGS) entry which is preliminary data.</text>
</comment>
<dbReference type="Pfam" id="PF03466">
    <property type="entry name" value="LysR_substrate"/>
    <property type="match status" value="1"/>
</dbReference>
<dbReference type="PANTHER" id="PTHR30126">
    <property type="entry name" value="HTH-TYPE TRANSCRIPTIONAL REGULATOR"/>
    <property type="match status" value="1"/>
</dbReference>
<evidence type="ECO:0000313" key="7">
    <source>
        <dbReference type="Proteomes" id="UP000535838"/>
    </source>
</evidence>
<dbReference type="PROSITE" id="PS50931">
    <property type="entry name" value="HTH_LYSR"/>
    <property type="match status" value="1"/>
</dbReference>
<dbReference type="GO" id="GO:0000976">
    <property type="term" value="F:transcription cis-regulatory region binding"/>
    <property type="evidence" value="ECO:0007669"/>
    <property type="project" value="TreeGrafter"/>
</dbReference>
<sequence>MVDFEWYRSFMAIYKHCSLSEAARTRMMTQPAMSQHLSALEAEAGEPLFVRTPRKLIPTERGKELYSELAPLIEHLETATLNLKAASLPTLKVVRIGSALEFFRENVLPNLNRIGMRTVNVFGTANELLELLKDDRADLIVTSKKVAAPGIEYDKLYREEFAIVAPASMEIPETDRLPAIEKWLAEQNWISYGLELPIIRRLWREHFRKRPLIRPVHVIPNLHMILEAVGNGAGISLVPTYLLNRSDGRSRTIFENLKVANELFAAYPSKHKHLPEIHEIVRLLRGMDRPSTLPGSEPI</sequence>
<evidence type="ECO:0000259" key="5">
    <source>
        <dbReference type="PROSITE" id="PS50931"/>
    </source>
</evidence>
<dbReference type="InterPro" id="IPR036388">
    <property type="entry name" value="WH-like_DNA-bd_sf"/>
</dbReference>
<evidence type="ECO:0000256" key="1">
    <source>
        <dbReference type="ARBA" id="ARBA00009437"/>
    </source>
</evidence>
<evidence type="ECO:0000313" key="6">
    <source>
        <dbReference type="EMBL" id="MBB6635749.1"/>
    </source>
</evidence>
<dbReference type="SUPFAM" id="SSF53850">
    <property type="entry name" value="Periplasmic binding protein-like II"/>
    <property type="match status" value="1"/>
</dbReference>
<dbReference type="Pfam" id="PF00126">
    <property type="entry name" value="HTH_1"/>
    <property type="match status" value="1"/>
</dbReference>
<dbReference type="Gene3D" id="3.40.190.290">
    <property type="match status" value="1"/>
</dbReference>
<dbReference type="EMBL" id="JACJVQ010000014">
    <property type="protein sequence ID" value="MBB6635749.1"/>
    <property type="molecule type" value="Genomic_DNA"/>
</dbReference>
<dbReference type="InterPro" id="IPR036390">
    <property type="entry name" value="WH_DNA-bd_sf"/>
</dbReference>
<dbReference type="PRINTS" id="PR00039">
    <property type="entry name" value="HTHLYSR"/>
</dbReference>
<evidence type="ECO:0000256" key="3">
    <source>
        <dbReference type="ARBA" id="ARBA00023125"/>
    </source>
</evidence>
<accession>A0A841SXV0</accession>
<dbReference type="AlphaFoldDB" id="A0A841SXV0"/>
<dbReference type="PANTHER" id="PTHR30126:SF40">
    <property type="entry name" value="HTH-TYPE TRANSCRIPTIONAL REGULATOR GLTR"/>
    <property type="match status" value="1"/>
</dbReference>
<evidence type="ECO:0000256" key="2">
    <source>
        <dbReference type="ARBA" id="ARBA00023015"/>
    </source>
</evidence>
<dbReference type="Gene3D" id="1.10.10.10">
    <property type="entry name" value="Winged helix-like DNA-binding domain superfamily/Winged helix DNA-binding domain"/>
    <property type="match status" value="1"/>
</dbReference>
<dbReference type="InterPro" id="IPR000847">
    <property type="entry name" value="LysR_HTH_N"/>
</dbReference>
<dbReference type="SUPFAM" id="SSF46785">
    <property type="entry name" value="Winged helix' DNA-binding domain"/>
    <property type="match status" value="1"/>
</dbReference>
<dbReference type="Proteomes" id="UP000535838">
    <property type="component" value="Unassembled WGS sequence"/>
</dbReference>
<comment type="similarity">
    <text evidence="1">Belongs to the LysR transcriptional regulatory family.</text>
</comment>
<protein>
    <submittedName>
        <fullName evidence="6">LysR family transcriptional regulator</fullName>
    </submittedName>
</protein>
<keyword evidence="2" id="KW-0805">Transcription regulation</keyword>
<reference evidence="6 7" key="1">
    <citation type="submission" date="2020-08" db="EMBL/GenBank/DDBJ databases">
        <title>Cohnella phylogeny.</title>
        <authorList>
            <person name="Dunlap C."/>
        </authorList>
    </citation>
    <scope>NUCLEOTIDE SEQUENCE [LARGE SCALE GENOMIC DNA]</scope>
    <source>
        <strain evidence="6 7">DSM 25241</strain>
    </source>
</reference>
<proteinExistence type="inferred from homology"/>
<keyword evidence="3" id="KW-0238">DNA-binding</keyword>